<gene>
    <name evidence="7" type="primary">MED17</name>
</gene>
<dbReference type="OMA" id="HMSYEPQ"/>
<sequence>MSGGPAVRISIESSCEKQVQEVDFHGTETYVPPLSMSQNLTKLAQRIDFSQGSDSEEDGADGEPRDREWGKQETEEEEGTVKFQPSLWPWDSVRNNLRSALTEMCVLHDVLSVVKEKKYMALDPVSQDPNTPQVFQLISKKKSLATAAQLLLKGAEKLSKSVAENQENRRQRDFNAELLRLRSQWKLRKVGDKILGDLSYRSAGSLFPHPGTFEVIKNTDIDLDKKIPEDYCPLDVQIPSDLEGSAYIKVSIQKQAPDIGDLGTVNLFRRTQKSKAGPPWHVKLEAAQNVLLCKEIFAQLSREAVQIKAQIPHIVVKNQIISQPFPGLQLSISLCHSTGEKKSSRASPEKPKPDDHLYVLEHNLHQMMREFHKQQLSSVVMPHPASAPFGHKRLRLAGPMAYDKAEISSLQQSEGLLEKIIKQAKHIFLRSRSIQLQLNIGVEQIRVVHRDGRVVTLSHQEQELQDFLLSQMSQHQVHAVQQLAKVMGWHVLSFSNHVGLGPVESIGNASAITVASPNGEYAISVRNGPESGCKVLVQFPRSQIKELPKSDVVQDAKWSQLRGPHKEVNWSKMEGRNFVYKMELLMAALTPCP</sequence>
<evidence type="ECO:0000256" key="8">
    <source>
        <dbReference type="SAM" id="MobiDB-lite"/>
    </source>
</evidence>
<dbReference type="GeneTree" id="ENSGT00390000011810"/>
<evidence type="ECO:0000256" key="1">
    <source>
        <dbReference type="ARBA" id="ARBA00004123"/>
    </source>
</evidence>
<keyword evidence="7" id="KW-0010">Activator</keyword>
<feature type="region of interest" description="Disordered" evidence="8">
    <location>
        <begin position="45"/>
        <end position="82"/>
    </location>
</feature>
<keyword evidence="4 7" id="KW-0804">Transcription</keyword>
<keyword evidence="3 7" id="KW-0805">Transcription regulation</keyword>
<evidence type="ECO:0000256" key="7">
    <source>
        <dbReference type="RuleBase" id="RU364140"/>
    </source>
</evidence>
<evidence type="ECO:0000313" key="10">
    <source>
        <dbReference type="Proteomes" id="UP000242638"/>
    </source>
</evidence>
<dbReference type="PANTHER" id="PTHR13114:SF7">
    <property type="entry name" value="MEDIATOR OF RNA POLYMERASE II TRANSCRIPTION SUBUNIT 17"/>
    <property type="match status" value="1"/>
</dbReference>
<evidence type="ECO:0000256" key="3">
    <source>
        <dbReference type="ARBA" id="ARBA00023015"/>
    </source>
</evidence>
<evidence type="ECO:0000256" key="6">
    <source>
        <dbReference type="ARBA" id="ARBA00025687"/>
    </source>
</evidence>
<name>A0A3P9Q9J3_POERE</name>
<protein>
    <recommendedName>
        <fullName evidence="7">Mediator of RNA polymerase II transcription subunit 17</fullName>
    </recommendedName>
    <alternativeName>
        <fullName evidence="7">Mediator complex subunit 17</fullName>
    </alternativeName>
</protein>
<proteinExistence type="inferred from homology"/>
<dbReference type="PANTHER" id="PTHR13114">
    <property type="entry name" value="MEDIATOR OF RNA POLYMERASE II TRANSCRIPTION SUBUNIT 17"/>
    <property type="match status" value="1"/>
</dbReference>
<comment type="function">
    <text evidence="6 7">Component of the Mediator complex, a coactivator involved in the regulated transcription of nearly all RNA polymerase II-dependent genes. Mediator functions as a bridge to convey information from gene-specific regulatory proteins to the basal RNA polymerase II transcription machinery. Mediator is recruited to promoters by direct interactions with regulatory proteins and serves as a scaffold for the assembly of a functional preinitiation complex with RNA polymerase II and the general transcription factors.</text>
</comment>
<keyword evidence="5 7" id="KW-0539">Nucleus</keyword>
<reference evidence="10" key="1">
    <citation type="submission" date="2013-11" db="EMBL/GenBank/DDBJ databases">
        <title>The genomic landscape of the Guanapo guppy.</title>
        <authorList>
            <person name="Kuenstner A."/>
            <person name="Dreyer C."/>
        </authorList>
    </citation>
    <scope>NUCLEOTIDE SEQUENCE</scope>
    <source>
        <strain evidence="10">Guanapo</strain>
    </source>
</reference>
<evidence type="ECO:0000256" key="4">
    <source>
        <dbReference type="ARBA" id="ARBA00023163"/>
    </source>
</evidence>
<reference evidence="9" key="2">
    <citation type="submission" date="2025-08" db="UniProtKB">
        <authorList>
            <consortium name="Ensembl"/>
        </authorList>
    </citation>
    <scope>IDENTIFICATION</scope>
    <source>
        <strain evidence="9">Guanapo</strain>
    </source>
</reference>
<evidence type="ECO:0000256" key="2">
    <source>
        <dbReference type="ARBA" id="ARBA00005635"/>
    </source>
</evidence>
<dbReference type="Ensembl" id="ENSPRET00000031024.1">
    <property type="protein sequence ID" value="ENSPREP00000030674.1"/>
    <property type="gene ID" value="ENSPREG00000020764.1"/>
</dbReference>
<dbReference type="GO" id="GO:0003712">
    <property type="term" value="F:transcription coregulator activity"/>
    <property type="evidence" value="ECO:0007669"/>
    <property type="project" value="InterPro"/>
</dbReference>
<dbReference type="InterPro" id="IPR019313">
    <property type="entry name" value="Mediator_Med17"/>
</dbReference>
<dbReference type="Proteomes" id="UP000242638">
    <property type="component" value="Unassembled WGS sequence"/>
</dbReference>
<keyword evidence="10" id="KW-1185">Reference proteome</keyword>
<comment type="subcellular location">
    <subcellularLocation>
        <location evidence="1 7">Nucleus</location>
    </subcellularLocation>
</comment>
<feature type="compositionally biased region" description="Basic and acidic residues" evidence="8">
    <location>
        <begin position="62"/>
        <end position="73"/>
    </location>
</feature>
<dbReference type="STRING" id="8081.ENSPREP00000030674"/>
<dbReference type="GO" id="GO:0006357">
    <property type="term" value="P:regulation of transcription by RNA polymerase II"/>
    <property type="evidence" value="ECO:0007669"/>
    <property type="project" value="InterPro"/>
</dbReference>
<dbReference type="AlphaFoldDB" id="A0A3P9Q9J3"/>
<evidence type="ECO:0000256" key="5">
    <source>
        <dbReference type="ARBA" id="ARBA00023242"/>
    </source>
</evidence>
<accession>A0A3P9Q9J3</accession>
<dbReference type="GO" id="GO:0016592">
    <property type="term" value="C:mediator complex"/>
    <property type="evidence" value="ECO:0007669"/>
    <property type="project" value="InterPro"/>
</dbReference>
<dbReference type="Bgee" id="ENSPREG00000020764">
    <property type="expression patterns" value="Expressed in caudal fin and 1 other cell type or tissue"/>
</dbReference>
<comment type="similarity">
    <text evidence="2 7">Belongs to the Mediator complex subunit 17 family.</text>
</comment>
<organism evidence="9 10">
    <name type="scientific">Poecilia reticulata</name>
    <name type="common">Guppy</name>
    <name type="synonym">Acanthophacelus reticulatus</name>
    <dbReference type="NCBI Taxonomy" id="8081"/>
    <lineage>
        <taxon>Eukaryota</taxon>
        <taxon>Metazoa</taxon>
        <taxon>Chordata</taxon>
        <taxon>Craniata</taxon>
        <taxon>Vertebrata</taxon>
        <taxon>Euteleostomi</taxon>
        <taxon>Actinopterygii</taxon>
        <taxon>Neopterygii</taxon>
        <taxon>Teleostei</taxon>
        <taxon>Neoteleostei</taxon>
        <taxon>Acanthomorphata</taxon>
        <taxon>Ovalentaria</taxon>
        <taxon>Atherinomorphae</taxon>
        <taxon>Cyprinodontiformes</taxon>
        <taxon>Poeciliidae</taxon>
        <taxon>Poeciliinae</taxon>
        <taxon>Poecilia</taxon>
    </lineage>
</organism>
<reference evidence="9" key="3">
    <citation type="submission" date="2025-09" db="UniProtKB">
        <authorList>
            <consortium name="Ensembl"/>
        </authorList>
    </citation>
    <scope>IDENTIFICATION</scope>
    <source>
        <strain evidence="9">Guanapo</strain>
    </source>
</reference>
<dbReference type="GO" id="GO:0070847">
    <property type="term" value="C:core mediator complex"/>
    <property type="evidence" value="ECO:0007669"/>
    <property type="project" value="TreeGrafter"/>
</dbReference>
<evidence type="ECO:0000313" key="9">
    <source>
        <dbReference type="Ensembl" id="ENSPREP00000030674.1"/>
    </source>
</evidence>
<dbReference type="Pfam" id="PF10156">
    <property type="entry name" value="Med17"/>
    <property type="match status" value="1"/>
</dbReference>
<comment type="subunit">
    <text evidence="7">Component of the Mediator complex.</text>
</comment>